<gene>
    <name evidence="1" type="ORF">GM658_07950</name>
</gene>
<keyword evidence="2" id="KW-1185">Reference proteome</keyword>
<accession>A0A6L6QE80</accession>
<dbReference type="EMBL" id="WNKX01000005">
    <property type="protein sequence ID" value="MTW10535.1"/>
    <property type="molecule type" value="Genomic_DNA"/>
</dbReference>
<dbReference type="InterPro" id="IPR008727">
    <property type="entry name" value="PAAR_motif"/>
</dbReference>
<dbReference type="AlphaFoldDB" id="A0A6L6QE80"/>
<dbReference type="OrthoDB" id="197187at2"/>
<proteinExistence type="predicted"/>
<reference evidence="1 2" key="1">
    <citation type="submission" date="2019-11" db="EMBL/GenBank/DDBJ databases">
        <title>Type strains purchased from KCTC, JCM and DSMZ.</title>
        <authorList>
            <person name="Lu H."/>
        </authorList>
    </citation>
    <scope>NUCLEOTIDE SEQUENCE [LARGE SCALE GENOMIC DNA]</scope>
    <source>
        <strain evidence="1 2">JCM 31587</strain>
    </source>
</reference>
<protein>
    <submittedName>
        <fullName evidence="1">PAAR domain-containing protein</fullName>
    </submittedName>
</protein>
<dbReference type="Proteomes" id="UP000472320">
    <property type="component" value="Unassembled WGS sequence"/>
</dbReference>
<evidence type="ECO:0000313" key="1">
    <source>
        <dbReference type="EMBL" id="MTW10535.1"/>
    </source>
</evidence>
<dbReference type="RefSeq" id="WP_155453484.1">
    <property type="nucleotide sequence ID" value="NZ_WNKX01000005.1"/>
</dbReference>
<name>A0A6L6QE80_9BURK</name>
<comment type="caution">
    <text evidence="1">The sequence shown here is derived from an EMBL/GenBank/DDBJ whole genome shotgun (WGS) entry which is preliminary data.</text>
</comment>
<organism evidence="1 2">
    <name type="scientific">Massilia eburnea</name>
    <dbReference type="NCBI Taxonomy" id="1776165"/>
    <lineage>
        <taxon>Bacteria</taxon>
        <taxon>Pseudomonadati</taxon>
        <taxon>Pseudomonadota</taxon>
        <taxon>Betaproteobacteria</taxon>
        <taxon>Burkholderiales</taxon>
        <taxon>Oxalobacteraceae</taxon>
        <taxon>Telluria group</taxon>
        <taxon>Massilia</taxon>
    </lineage>
</organism>
<evidence type="ECO:0000313" key="2">
    <source>
        <dbReference type="Proteomes" id="UP000472320"/>
    </source>
</evidence>
<dbReference type="Pfam" id="PF05488">
    <property type="entry name" value="PAAR_motif"/>
    <property type="match status" value="1"/>
</dbReference>
<dbReference type="CDD" id="cd14744">
    <property type="entry name" value="PAAR_CT_2"/>
    <property type="match status" value="1"/>
</dbReference>
<sequence>MPGALIVLGDKTSHKGTVLEASQMSDSGGKPIARVGDKVSCPIHGDTTITSGDQTLIVDGKPVARHGDKVGCGATLIASQQNSTDAM</sequence>
<dbReference type="Gene3D" id="2.60.200.60">
    <property type="match status" value="1"/>
</dbReference>